<feature type="binding site" evidence="8">
    <location>
        <position position="106"/>
    </location>
    <ligand>
        <name>oxalate</name>
        <dbReference type="ChEBI" id="CHEBI:30623"/>
    </ligand>
</feature>
<evidence type="ECO:0000313" key="14">
    <source>
        <dbReference type="Proteomes" id="UP001161247"/>
    </source>
</evidence>
<reference evidence="13" key="1">
    <citation type="submission" date="2023-03" db="EMBL/GenBank/DDBJ databases">
        <authorList>
            <person name="Julca I."/>
        </authorList>
    </citation>
    <scope>NUCLEOTIDE SEQUENCE</scope>
</reference>
<evidence type="ECO:0000256" key="11">
    <source>
        <dbReference type="RuleBase" id="RU366015"/>
    </source>
</evidence>
<dbReference type="CDD" id="cd02241">
    <property type="entry name" value="cupin_OxOx"/>
    <property type="match status" value="1"/>
</dbReference>
<evidence type="ECO:0000256" key="4">
    <source>
        <dbReference type="ARBA" id="ARBA00022525"/>
    </source>
</evidence>
<dbReference type="FunFam" id="2.60.120.10:FF:000005">
    <property type="entry name" value="Germin-like protein subfamily 1 member 8"/>
    <property type="match status" value="1"/>
</dbReference>
<dbReference type="SUPFAM" id="SSF51182">
    <property type="entry name" value="RmlC-like cupins"/>
    <property type="match status" value="1"/>
</dbReference>
<keyword evidence="4 11" id="KW-0964">Secreted</keyword>
<protein>
    <recommendedName>
        <fullName evidence="11">Germin-like protein</fullName>
    </recommendedName>
</protein>
<dbReference type="InterPro" id="IPR014710">
    <property type="entry name" value="RmlC-like_jellyroll"/>
</dbReference>
<proteinExistence type="inferred from homology"/>
<dbReference type="Gene3D" id="2.60.120.10">
    <property type="entry name" value="Jelly Rolls"/>
    <property type="match status" value="1"/>
</dbReference>
<dbReference type="InterPro" id="IPR006045">
    <property type="entry name" value="Cupin_1"/>
</dbReference>
<gene>
    <name evidence="13" type="ORF">OLC1_LOCUS7931</name>
</gene>
<feature type="disulfide bond" evidence="10">
    <location>
        <begin position="32"/>
        <end position="47"/>
    </location>
</feature>
<evidence type="ECO:0000256" key="2">
    <source>
        <dbReference type="ARBA" id="ARBA00007456"/>
    </source>
</evidence>
<feature type="binding site" evidence="9">
    <location>
        <position position="157"/>
    </location>
    <ligand>
        <name>Mn(2+)</name>
        <dbReference type="ChEBI" id="CHEBI:29035"/>
    </ligand>
</feature>
<organism evidence="13 14">
    <name type="scientific">Oldenlandia corymbosa var. corymbosa</name>
    <dbReference type="NCBI Taxonomy" id="529605"/>
    <lineage>
        <taxon>Eukaryota</taxon>
        <taxon>Viridiplantae</taxon>
        <taxon>Streptophyta</taxon>
        <taxon>Embryophyta</taxon>
        <taxon>Tracheophyta</taxon>
        <taxon>Spermatophyta</taxon>
        <taxon>Magnoliopsida</taxon>
        <taxon>eudicotyledons</taxon>
        <taxon>Gunneridae</taxon>
        <taxon>Pentapetalae</taxon>
        <taxon>asterids</taxon>
        <taxon>lamiids</taxon>
        <taxon>Gentianales</taxon>
        <taxon>Rubiaceae</taxon>
        <taxon>Rubioideae</taxon>
        <taxon>Spermacoceae</taxon>
        <taxon>Hedyotis-Oldenlandia complex</taxon>
        <taxon>Oldenlandia</taxon>
    </lineage>
</organism>
<dbReference type="InterPro" id="IPR011051">
    <property type="entry name" value="RmlC_Cupin_sf"/>
</dbReference>
<feature type="binding site" evidence="9">
    <location>
        <position position="109"/>
    </location>
    <ligand>
        <name>Mn(2+)</name>
        <dbReference type="ChEBI" id="CHEBI:29035"/>
    </ligand>
</feature>
<dbReference type="GO" id="GO:0048046">
    <property type="term" value="C:apoplast"/>
    <property type="evidence" value="ECO:0007669"/>
    <property type="project" value="UniProtKB-SubCell"/>
</dbReference>
<name>A0AAV1CPZ9_OLDCO</name>
<dbReference type="SMART" id="SM00835">
    <property type="entry name" value="Cupin_1"/>
    <property type="match status" value="1"/>
</dbReference>
<feature type="domain" description="Cupin type-1" evidence="12">
    <location>
        <begin position="61"/>
        <end position="197"/>
    </location>
</feature>
<evidence type="ECO:0000313" key="13">
    <source>
        <dbReference type="EMBL" id="CAI9097446.1"/>
    </source>
</evidence>
<evidence type="ECO:0000256" key="9">
    <source>
        <dbReference type="PIRSR" id="PIRSR601929-2"/>
    </source>
</evidence>
<evidence type="ECO:0000256" key="10">
    <source>
        <dbReference type="PIRSR" id="PIRSR601929-3"/>
    </source>
</evidence>
<evidence type="ECO:0000256" key="8">
    <source>
        <dbReference type="PIRSR" id="PIRSR601929-1"/>
    </source>
</evidence>
<dbReference type="AlphaFoldDB" id="A0AAV1CPZ9"/>
<evidence type="ECO:0000256" key="7">
    <source>
        <dbReference type="ARBA" id="ARBA00023211"/>
    </source>
</evidence>
<feature type="binding site" evidence="8">
    <location>
        <position position="111"/>
    </location>
    <ligand>
        <name>oxalate</name>
        <dbReference type="ChEBI" id="CHEBI:30623"/>
    </ligand>
</feature>
<evidence type="ECO:0000259" key="12">
    <source>
        <dbReference type="SMART" id="SM00835"/>
    </source>
</evidence>
<dbReference type="GO" id="GO:0030145">
    <property type="term" value="F:manganese ion binding"/>
    <property type="evidence" value="ECO:0007669"/>
    <property type="project" value="UniProtKB-UniRule"/>
</dbReference>
<evidence type="ECO:0000256" key="6">
    <source>
        <dbReference type="ARBA" id="ARBA00023157"/>
    </source>
</evidence>
<feature type="signal peptide" evidence="11">
    <location>
        <begin position="1"/>
        <end position="22"/>
    </location>
</feature>
<sequence>MANSFFLPLSILALTFSSFCFATDPKALQDFCVADAASSVNVNGFTCKNPKDVTAEDFFFSGLDKAGNTTNPLGSKVTPVFAAQLPGLNTLGISMVRIDYAPWGLNPPHLHPRATEVLVVLEGTLEVGFVTSSPENKLFTKVLNKGDVFVFPVGLVHFQRNVGYTNAVVYAGLSSQTPGAIPVAAALLGQLRQSVMIYWPRHSKRIRTPLTRFRPSSN</sequence>
<dbReference type="Proteomes" id="UP001161247">
    <property type="component" value="Chromosome 3"/>
</dbReference>
<feature type="chain" id="PRO_5043091691" description="Germin-like protein" evidence="11">
    <location>
        <begin position="23"/>
        <end position="218"/>
    </location>
</feature>
<keyword evidence="14" id="KW-1185">Reference proteome</keyword>
<feature type="binding site" evidence="8">
    <location>
        <position position="116"/>
    </location>
    <ligand>
        <name>oxalate</name>
        <dbReference type="ChEBI" id="CHEBI:30623"/>
    </ligand>
</feature>
<comment type="similarity">
    <text evidence="2 11">Belongs to the germin family.</text>
</comment>
<evidence type="ECO:0000256" key="1">
    <source>
        <dbReference type="ARBA" id="ARBA00004271"/>
    </source>
</evidence>
<dbReference type="Pfam" id="PF00190">
    <property type="entry name" value="Cupin_1"/>
    <property type="match status" value="1"/>
</dbReference>
<dbReference type="InterPro" id="IPR019780">
    <property type="entry name" value="Germin_Mn-BS"/>
</dbReference>
<evidence type="ECO:0000256" key="3">
    <source>
        <dbReference type="ARBA" id="ARBA00022523"/>
    </source>
</evidence>
<dbReference type="InterPro" id="IPR001929">
    <property type="entry name" value="Germin"/>
</dbReference>
<keyword evidence="6 10" id="KW-1015">Disulfide bond</keyword>
<dbReference type="PROSITE" id="PS00725">
    <property type="entry name" value="GERMIN"/>
    <property type="match status" value="1"/>
</dbReference>
<accession>A0AAV1CPZ9</accession>
<keyword evidence="5 8" id="KW-0479">Metal-binding</keyword>
<evidence type="ECO:0000256" key="5">
    <source>
        <dbReference type="ARBA" id="ARBA00022723"/>
    </source>
</evidence>
<dbReference type="PRINTS" id="PR00325">
    <property type="entry name" value="GERMIN"/>
</dbReference>
<keyword evidence="7 8" id="KW-0464">Manganese</keyword>
<feature type="binding site" evidence="9">
    <location>
        <position position="116"/>
    </location>
    <ligand>
        <name>Mn(2+)</name>
        <dbReference type="ChEBI" id="CHEBI:29035"/>
    </ligand>
</feature>
<feature type="binding site" evidence="9">
    <location>
        <position position="111"/>
    </location>
    <ligand>
        <name>Mn(2+)</name>
        <dbReference type="ChEBI" id="CHEBI:29035"/>
    </ligand>
</feature>
<dbReference type="EMBL" id="OX459120">
    <property type="protein sequence ID" value="CAI9097446.1"/>
    <property type="molecule type" value="Genomic_DNA"/>
</dbReference>
<comment type="subcellular location">
    <subcellularLocation>
        <location evidence="1 11">Secreted</location>
        <location evidence="1 11">Extracellular space</location>
        <location evidence="1 11">Apoplast</location>
    </subcellularLocation>
</comment>
<keyword evidence="11" id="KW-0732">Signal</keyword>
<dbReference type="PANTHER" id="PTHR31238">
    <property type="entry name" value="GERMIN-LIKE PROTEIN SUBFAMILY 3 MEMBER 3"/>
    <property type="match status" value="1"/>
</dbReference>
<keyword evidence="3 11" id="KW-0052">Apoplast</keyword>